<protein>
    <submittedName>
        <fullName evidence="1">Uncharacterized protein</fullName>
    </submittedName>
</protein>
<name>M1PKQ6_DESSD</name>
<dbReference type="HOGENOM" id="CLU_2218873_0_0_7"/>
<evidence type="ECO:0000313" key="1">
    <source>
        <dbReference type="EMBL" id="AGF80090.1"/>
    </source>
</evidence>
<dbReference type="RefSeq" id="WP_015405772.1">
    <property type="nucleotide sequence ID" value="NC_020305.1"/>
</dbReference>
<accession>M1PKQ6</accession>
<dbReference type="KEGG" id="dsf:UWK_03581"/>
<evidence type="ECO:0000313" key="2">
    <source>
        <dbReference type="Proteomes" id="UP000011721"/>
    </source>
</evidence>
<dbReference type="Gene3D" id="3.40.50.450">
    <property type="match status" value="1"/>
</dbReference>
<dbReference type="InterPro" id="IPR024755">
    <property type="entry name" value="cpYpsA"/>
</dbReference>
<geneLocation type="plasmid" evidence="2">
    <name>pDESSD</name>
</geneLocation>
<dbReference type="EMBL" id="CP003986">
    <property type="protein sequence ID" value="AGF80090.1"/>
    <property type="molecule type" value="Genomic_DNA"/>
</dbReference>
<proteinExistence type="predicted"/>
<sequence>MKEMPTRGYPKRTEQNVMDSDGTVIFQQGKLSGGSDLTRKLAIKHCKPWLHLDMKKLSIDEAGEEIIGWVKKNQIETLNVAGKSASSDPEIYDIVFGVMGRVLIAT</sequence>
<organism evidence="1 2">
    <name type="scientific">Desulfocapsa sulfexigens (strain DSM 10523 / SB164P1)</name>
    <dbReference type="NCBI Taxonomy" id="1167006"/>
    <lineage>
        <taxon>Bacteria</taxon>
        <taxon>Pseudomonadati</taxon>
        <taxon>Thermodesulfobacteriota</taxon>
        <taxon>Desulfobulbia</taxon>
        <taxon>Desulfobulbales</taxon>
        <taxon>Desulfocapsaceae</taxon>
        <taxon>Desulfocapsa</taxon>
    </lineage>
</organism>
<reference evidence="2" key="1">
    <citation type="journal article" date="2013" name="Stand. Genomic Sci.">
        <title>Complete genome sequence of Desulfocapsa sulfexigens, a marine deltaproteobacterium specialized in disproportionating inorganic sulfur compounds.</title>
        <authorList>
            <person name="Finster K.W."/>
            <person name="Kjeldsen K.U."/>
            <person name="Kube M."/>
            <person name="Reinhardt R."/>
            <person name="Mussmann M."/>
            <person name="Amann R."/>
            <person name="Schreiber L."/>
        </authorList>
    </citation>
    <scope>NUCLEOTIDE SEQUENCE [LARGE SCALE GENOMIC DNA]</scope>
    <source>
        <strain evidence="2">DSM 10523 / SB164P1</strain>
        <plasmid evidence="2">pDESSD</plasmid>
    </source>
</reference>
<keyword evidence="1" id="KW-0614">Plasmid</keyword>
<dbReference type="Pfam" id="PF12694">
    <property type="entry name" value="cpYpsA"/>
    <property type="match status" value="1"/>
</dbReference>
<keyword evidence="2" id="KW-1185">Reference proteome</keyword>
<dbReference type="AlphaFoldDB" id="M1PKQ6"/>
<dbReference type="Proteomes" id="UP000011721">
    <property type="component" value="Plasmid unnamed"/>
</dbReference>
<gene>
    <name evidence="1" type="ordered locus">UWK_03581</name>
</gene>